<organism evidence="3">
    <name type="scientific">marine metagenome</name>
    <dbReference type="NCBI Taxonomy" id="408172"/>
    <lineage>
        <taxon>unclassified sequences</taxon>
        <taxon>metagenomes</taxon>
        <taxon>ecological metagenomes</taxon>
    </lineage>
</organism>
<dbReference type="InterPro" id="IPR009068">
    <property type="entry name" value="uS15_NS1_RNA-bd_sf"/>
</dbReference>
<dbReference type="SMART" id="SM01387">
    <property type="entry name" value="Ribosomal_S15"/>
    <property type="match status" value="1"/>
</dbReference>
<dbReference type="GO" id="GO:0006412">
    <property type="term" value="P:translation"/>
    <property type="evidence" value="ECO:0007669"/>
    <property type="project" value="InterPro"/>
</dbReference>
<evidence type="ECO:0000313" key="3">
    <source>
        <dbReference type="EMBL" id="SVC86205.1"/>
    </source>
</evidence>
<dbReference type="CDD" id="cd00353">
    <property type="entry name" value="Ribosomal_S15p_S13e"/>
    <property type="match status" value="1"/>
</dbReference>
<protein>
    <recommendedName>
        <fullName evidence="4">30S ribosomal protein S15</fullName>
    </recommendedName>
</protein>
<dbReference type="PANTHER" id="PTHR23321:SF26">
    <property type="entry name" value="SMALL RIBOSOMAL SUBUNIT PROTEIN US15M"/>
    <property type="match status" value="1"/>
</dbReference>
<dbReference type="GO" id="GO:0003735">
    <property type="term" value="F:structural constituent of ribosome"/>
    <property type="evidence" value="ECO:0007669"/>
    <property type="project" value="InterPro"/>
</dbReference>
<keyword evidence="1" id="KW-0689">Ribosomal protein</keyword>
<dbReference type="FunFam" id="1.10.287.10:FF:000002">
    <property type="entry name" value="30S ribosomal protein S15"/>
    <property type="match status" value="1"/>
</dbReference>
<dbReference type="Gene3D" id="6.10.250.3130">
    <property type="match status" value="1"/>
</dbReference>
<dbReference type="InterPro" id="IPR005290">
    <property type="entry name" value="Ribosomal_uS15_bac-type"/>
</dbReference>
<keyword evidence="2" id="KW-0687">Ribonucleoprotein</keyword>
<dbReference type="EMBL" id="UINC01115291">
    <property type="protein sequence ID" value="SVC86205.1"/>
    <property type="molecule type" value="Genomic_DNA"/>
</dbReference>
<gene>
    <name evidence="3" type="ORF">METZ01_LOCUS339059</name>
</gene>
<dbReference type="HAMAP" id="MF_01343_B">
    <property type="entry name" value="Ribosomal_uS15_B"/>
    <property type="match status" value="1"/>
</dbReference>
<sequence length="87" mass="10011">VNKETKTGIIRDYSKQPGDTGSVEVQVAVLTQRIRELTDHLRAHKKDTHTRVGLLKLVGRRRNLLNYLTNKDVTRYKTLISSLGLRR</sequence>
<feature type="non-terminal residue" evidence="3">
    <location>
        <position position="1"/>
    </location>
</feature>
<reference evidence="3" key="1">
    <citation type="submission" date="2018-05" db="EMBL/GenBank/DDBJ databases">
        <authorList>
            <person name="Lanie J.A."/>
            <person name="Ng W.-L."/>
            <person name="Kazmierczak K.M."/>
            <person name="Andrzejewski T.M."/>
            <person name="Davidsen T.M."/>
            <person name="Wayne K.J."/>
            <person name="Tettelin H."/>
            <person name="Glass J.I."/>
            <person name="Rusch D."/>
            <person name="Podicherti R."/>
            <person name="Tsui H.-C.T."/>
            <person name="Winkler M.E."/>
        </authorList>
    </citation>
    <scope>NUCLEOTIDE SEQUENCE</scope>
</reference>
<dbReference type="PANTHER" id="PTHR23321">
    <property type="entry name" value="RIBOSOMAL PROTEIN S15, BACTERIAL AND ORGANELLAR"/>
    <property type="match status" value="1"/>
</dbReference>
<dbReference type="NCBIfam" id="TIGR00952">
    <property type="entry name" value="S15_bact"/>
    <property type="match status" value="1"/>
</dbReference>
<dbReference type="Pfam" id="PF00312">
    <property type="entry name" value="Ribosomal_S15"/>
    <property type="match status" value="1"/>
</dbReference>
<dbReference type="SUPFAM" id="SSF47060">
    <property type="entry name" value="S15/NS1 RNA-binding domain"/>
    <property type="match status" value="1"/>
</dbReference>
<proteinExistence type="inferred from homology"/>
<dbReference type="Gene3D" id="1.10.287.10">
    <property type="entry name" value="S15/NS1, RNA-binding"/>
    <property type="match status" value="1"/>
</dbReference>
<evidence type="ECO:0008006" key="4">
    <source>
        <dbReference type="Google" id="ProtNLM"/>
    </source>
</evidence>
<dbReference type="GO" id="GO:0022627">
    <property type="term" value="C:cytosolic small ribosomal subunit"/>
    <property type="evidence" value="ECO:0007669"/>
    <property type="project" value="TreeGrafter"/>
</dbReference>
<accession>A0A382QMR5</accession>
<dbReference type="PROSITE" id="PS00362">
    <property type="entry name" value="RIBOSOMAL_S15"/>
    <property type="match status" value="1"/>
</dbReference>
<dbReference type="InterPro" id="IPR000589">
    <property type="entry name" value="Ribosomal_uS15"/>
</dbReference>
<evidence type="ECO:0000256" key="2">
    <source>
        <dbReference type="ARBA" id="ARBA00023274"/>
    </source>
</evidence>
<dbReference type="AlphaFoldDB" id="A0A382QMR5"/>
<name>A0A382QMR5_9ZZZZ</name>
<evidence type="ECO:0000256" key="1">
    <source>
        <dbReference type="ARBA" id="ARBA00022980"/>
    </source>
</evidence>